<accession>A0A2Z5FU60</accession>
<dbReference type="Proteomes" id="UP000253606">
    <property type="component" value="Chromosome"/>
</dbReference>
<dbReference type="KEGG" id="abas:ACPOL_0649"/>
<dbReference type="Gene3D" id="1.10.10.60">
    <property type="entry name" value="Homeodomain-like"/>
    <property type="match status" value="2"/>
</dbReference>
<dbReference type="SUPFAM" id="SSF46689">
    <property type="entry name" value="Homeodomain-like"/>
    <property type="match status" value="2"/>
</dbReference>
<dbReference type="PANTHER" id="PTHR46796">
    <property type="entry name" value="HTH-TYPE TRANSCRIPTIONAL ACTIVATOR RHAS-RELATED"/>
    <property type="match status" value="1"/>
</dbReference>
<keyword evidence="3" id="KW-0804">Transcription</keyword>
<dbReference type="PROSITE" id="PS00041">
    <property type="entry name" value="HTH_ARAC_FAMILY_1"/>
    <property type="match status" value="1"/>
</dbReference>
<evidence type="ECO:0000259" key="5">
    <source>
        <dbReference type="PROSITE" id="PS01124"/>
    </source>
</evidence>
<dbReference type="InterPro" id="IPR020449">
    <property type="entry name" value="Tscrpt_reg_AraC-type_HTH"/>
</dbReference>
<keyword evidence="2" id="KW-0238">DNA-binding</keyword>
<dbReference type="EMBL" id="CP030840">
    <property type="protein sequence ID" value="AXC10016.1"/>
    <property type="molecule type" value="Genomic_DNA"/>
</dbReference>
<feature type="domain" description="HTH araC/xylS-type" evidence="5">
    <location>
        <begin position="24"/>
        <end position="122"/>
    </location>
</feature>
<dbReference type="SMART" id="SM00342">
    <property type="entry name" value="HTH_ARAC"/>
    <property type="match status" value="1"/>
</dbReference>
<feature type="region of interest" description="Disordered" evidence="4">
    <location>
        <begin position="1"/>
        <end position="20"/>
    </location>
</feature>
<keyword evidence="1" id="KW-0805">Transcription regulation</keyword>
<dbReference type="PROSITE" id="PS01124">
    <property type="entry name" value="HTH_ARAC_FAMILY_2"/>
    <property type="match status" value="1"/>
</dbReference>
<keyword evidence="7" id="KW-1185">Reference proteome</keyword>
<evidence type="ECO:0000256" key="2">
    <source>
        <dbReference type="ARBA" id="ARBA00023125"/>
    </source>
</evidence>
<name>A0A2Z5FU60_9BACT</name>
<dbReference type="PRINTS" id="PR00032">
    <property type="entry name" value="HTHARAC"/>
</dbReference>
<organism evidence="6 7">
    <name type="scientific">Acidisarcina polymorpha</name>
    <dbReference type="NCBI Taxonomy" id="2211140"/>
    <lineage>
        <taxon>Bacteria</taxon>
        <taxon>Pseudomonadati</taxon>
        <taxon>Acidobacteriota</taxon>
        <taxon>Terriglobia</taxon>
        <taxon>Terriglobales</taxon>
        <taxon>Acidobacteriaceae</taxon>
        <taxon>Acidisarcina</taxon>
    </lineage>
</organism>
<reference evidence="6 7" key="1">
    <citation type="journal article" date="2018" name="Front. Microbiol.">
        <title>Hydrolytic Capabilities as a Key to Environmental Success: Chitinolytic and Cellulolytic Acidobacteria From Acidic Sub-arctic Soils and Boreal Peatlands.</title>
        <authorList>
            <person name="Belova S.E."/>
            <person name="Ravin N.V."/>
            <person name="Pankratov T.A."/>
            <person name="Rakitin A.L."/>
            <person name="Ivanova A.A."/>
            <person name="Beletsky A.V."/>
            <person name="Mardanov A.V."/>
            <person name="Sinninghe Damste J.S."/>
            <person name="Dedysh S.N."/>
        </authorList>
    </citation>
    <scope>NUCLEOTIDE SEQUENCE [LARGE SCALE GENOMIC DNA]</scope>
    <source>
        <strain evidence="6 7">SBC82</strain>
    </source>
</reference>
<gene>
    <name evidence="6" type="ORF">ACPOL_0649</name>
</gene>
<evidence type="ECO:0000313" key="7">
    <source>
        <dbReference type="Proteomes" id="UP000253606"/>
    </source>
</evidence>
<evidence type="ECO:0000256" key="4">
    <source>
        <dbReference type="SAM" id="MobiDB-lite"/>
    </source>
</evidence>
<evidence type="ECO:0000256" key="1">
    <source>
        <dbReference type="ARBA" id="ARBA00023015"/>
    </source>
</evidence>
<dbReference type="Pfam" id="PF12833">
    <property type="entry name" value="HTH_18"/>
    <property type="match status" value="1"/>
</dbReference>
<proteinExistence type="predicted"/>
<evidence type="ECO:0000313" key="6">
    <source>
        <dbReference type="EMBL" id="AXC10016.1"/>
    </source>
</evidence>
<dbReference type="InterPro" id="IPR050204">
    <property type="entry name" value="AraC_XylS_family_regulators"/>
</dbReference>
<protein>
    <submittedName>
        <fullName evidence="6">Transcriptional regulator, AraC family</fullName>
    </submittedName>
</protein>
<sequence>MTTGAQAGRSLSHRHHGKPPAWLSRAKELLQDFAGAPPSIEEIAHSAGVHPAHLSREFRRQFGCTPGEYGRQIRIQQAKLHLTKTRWPLSQISLQSGFSDQAHFSRTFKRYTGSTPLEYRRSFTSQ</sequence>
<dbReference type="GO" id="GO:0043565">
    <property type="term" value="F:sequence-specific DNA binding"/>
    <property type="evidence" value="ECO:0007669"/>
    <property type="project" value="InterPro"/>
</dbReference>
<evidence type="ECO:0000256" key="3">
    <source>
        <dbReference type="ARBA" id="ARBA00023163"/>
    </source>
</evidence>
<dbReference type="GO" id="GO:0003700">
    <property type="term" value="F:DNA-binding transcription factor activity"/>
    <property type="evidence" value="ECO:0007669"/>
    <property type="project" value="InterPro"/>
</dbReference>
<dbReference type="InterPro" id="IPR009057">
    <property type="entry name" value="Homeodomain-like_sf"/>
</dbReference>
<dbReference type="InterPro" id="IPR018060">
    <property type="entry name" value="HTH_AraC"/>
</dbReference>
<dbReference type="AlphaFoldDB" id="A0A2Z5FU60"/>
<dbReference type="InterPro" id="IPR018062">
    <property type="entry name" value="HTH_AraC-typ_CS"/>
</dbReference>